<evidence type="ECO:0000313" key="3">
    <source>
        <dbReference type="Proteomes" id="UP001188597"/>
    </source>
</evidence>
<feature type="region of interest" description="Disordered" evidence="1">
    <location>
        <begin position="186"/>
        <end position="232"/>
    </location>
</feature>
<dbReference type="EMBL" id="JAVXUP010003315">
    <property type="protein sequence ID" value="KAK2999329.1"/>
    <property type="molecule type" value="Genomic_DNA"/>
</dbReference>
<comment type="caution">
    <text evidence="2">The sequence shown here is derived from an EMBL/GenBank/DDBJ whole genome shotgun (WGS) entry which is preliminary data.</text>
</comment>
<sequence>MNVCSHSGSGMSVSKDVNSLPECPVDLPHSTSTVIHDVSVDDLGADLTELLNIQGDQDSVSGSILNCGKNGVEKDNIVEKPSQSKLTTVTSEKGLSKSTTFPCSNVTSSVASVDGQNEDDMVSEVLPHGHVKANPAYPRSISLPTPLKLVSAMKGTREKLVTPPPKKLTVTWAPDVYDPTPTAVSHVVSNKPQRHRNESKKNAKNKQKGSGKASHKGKDKKQVRKYGGSSNRCFKSLNDDDRAVDCDDPRVGLVDFNVGSPDPYCGSSFLKTSVTKFHFSVAEAT</sequence>
<dbReference type="Proteomes" id="UP001188597">
    <property type="component" value="Unassembled WGS sequence"/>
</dbReference>
<dbReference type="PANTHER" id="PTHR34952">
    <property type="entry name" value="OS05G0113500 PROTEIN"/>
    <property type="match status" value="1"/>
</dbReference>
<organism evidence="2 3">
    <name type="scientific">Escallonia herrerae</name>
    <dbReference type="NCBI Taxonomy" id="1293975"/>
    <lineage>
        <taxon>Eukaryota</taxon>
        <taxon>Viridiplantae</taxon>
        <taxon>Streptophyta</taxon>
        <taxon>Embryophyta</taxon>
        <taxon>Tracheophyta</taxon>
        <taxon>Spermatophyta</taxon>
        <taxon>Magnoliopsida</taxon>
        <taxon>eudicotyledons</taxon>
        <taxon>Gunneridae</taxon>
        <taxon>Pentapetalae</taxon>
        <taxon>asterids</taxon>
        <taxon>campanulids</taxon>
        <taxon>Escalloniales</taxon>
        <taxon>Escalloniaceae</taxon>
        <taxon>Escallonia</taxon>
    </lineage>
</organism>
<protein>
    <submittedName>
        <fullName evidence="2">Uncharacterized protein</fullName>
    </submittedName>
</protein>
<accession>A0AA88V0H4</accession>
<reference evidence="2" key="1">
    <citation type="submission" date="2022-12" db="EMBL/GenBank/DDBJ databases">
        <title>Draft genome assemblies for two species of Escallonia (Escalloniales).</title>
        <authorList>
            <person name="Chanderbali A."/>
            <person name="Dervinis C."/>
            <person name="Anghel I."/>
            <person name="Soltis D."/>
            <person name="Soltis P."/>
            <person name="Zapata F."/>
        </authorList>
    </citation>
    <scope>NUCLEOTIDE SEQUENCE</scope>
    <source>
        <strain evidence="2">UCBG64.0493</strain>
        <tissue evidence="2">Leaf</tissue>
    </source>
</reference>
<dbReference type="PANTHER" id="PTHR34952:SF2">
    <property type="entry name" value="OS05G0113500 PROTEIN"/>
    <property type="match status" value="1"/>
</dbReference>
<evidence type="ECO:0000256" key="1">
    <source>
        <dbReference type="SAM" id="MobiDB-lite"/>
    </source>
</evidence>
<name>A0AA88V0H4_9ASTE</name>
<keyword evidence="3" id="KW-1185">Reference proteome</keyword>
<dbReference type="AlphaFoldDB" id="A0AA88V0H4"/>
<gene>
    <name evidence="2" type="ORF">RJ639_023598</name>
</gene>
<proteinExistence type="predicted"/>
<feature type="compositionally biased region" description="Basic residues" evidence="1">
    <location>
        <begin position="202"/>
        <end position="224"/>
    </location>
</feature>
<evidence type="ECO:0000313" key="2">
    <source>
        <dbReference type="EMBL" id="KAK2999329.1"/>
    </source>
</evidence>